<keyword evidence="2 6" id="KW-0812">Transmembrane</keyword>
<feature type="transmembrane region" description="Helical" evidence="6">
    <location>
        <begin position="199"/>
        <end position="218"/>
    </location>
</feature>
<feature type="region of interest" description="Disordered" evidence="5">
    <location>
        <begin position="324"/>
        <end position="375"/>
    </location>
</feature>
<feature type="transmembrane region" description="Helical" evidence="6">
    <location>
        <begin position="238"/>
        <end position="258"/>
    </location>
</feature>
<keyword evidence="9" id="KW-1185">Reference proteome</keyword>
<name>A0ABR2J071_9EUKA</name>
<sequence length="375" mass="41473">MKFTVIDAVVYIFLALVYGTAFAAVQQGQKYFNSCVLIAYRMLFGFGICFIIFWFRFFLQPGYKQIARAHFQSGFLPILHLAIGGILFHGVMQCMAAIAVQWLPSAAAQITQPISTATAAIISHFVLPDEPFTLFKFFSLISALIGVILNAVPSFLHASSPNETKNVSIGYVIIFVAVIAQGVGMVYMKWKTPNTDVTIAAMIQVGASAILCFAFSLIYDKPRTLQRQTIHNKPMGWLWALIIGVLATGIAGHGYVFLVNHIGATGASFIVFGQIFVGIVVGVVFCHEWRGYRWWEILMCIIGVLFIAGAIGFGFIQRKPKDIGSELSDLDKNSTKEESADKKKKKDKGQEKIITKDQEAHYSHSDLADHEIAEL</sequence>
<feature type="transmembrane region" description="Helical" evidence="6">
    <location>
        <begin position="137"/>
        <end position="156"/>
    </location>
</feature>
<feature type="transmembrane region" description="Helical" evidence="6">
    <location>
        <begin position="39"/>
        <end position="59"/>
    </location>
</feature>
<keyword evidence="4 6" id="KW-0472">Membrane</keyword>
<comment type="caution">
    <text evidence="8">The sequence shown here is derived from an EMBL/GenBank/DDBJ whole genome shotgun (WGS) entry which is preliminary data.</text>
</comment>
<feature type="transmembrane region" description="Helical" evidence="6">
    <location>
        <begin position="168"/>
        <end position="187"/>
    </location>
</feature>
<evidence type="ECO:0000256" key="2">
    <source>
        <dbReference type="ARBA" id="ARBA00022692"/>
    </source>
</evidence>
<evidence type="ECO:0000256" key="1">
    <source>
        <dbReference type="ARBA" id="ARBA00004141"/>
    </source>
</evidence>
<feature type="transmembrane region" description="Helical" evidence="6">
    <location>
        <begin position="79"/>
        <end position="103"/>
    </location>
</feature>
<organism evidence="8 9">
    <name type="scientific">Tritrichomonas musculus</name>
    <dbReference type="NCBI Taxonomy" id="1915356"/>
    <lineage>
        <taxon>Eukaryota</taxon>
        <taxon>Metamonada</taxon>
        <taxon>Parabasalia</taxon>
        <taxon>Tritrichomonadida</taxon>
        <taxon>Tritrichomonadidae</taxon>
        <taxon>Tritrichomonas</taxon>
    </lineage>
</organism>
<dbReference type="EMBL" id="JAPFFF010000014">
    <property type="protein sequence ID" value="KAK8870445.1"/>
    <property type="molecule type" value="Genomic_DNA"/>
</dbReference>
<evidence type="ECO:0000256" key="5">
    <source>
        <dbReference type="SAM" id="MobiDB-lite"/>
    </source>
</evidence>
<dbReference type="InterPro" id="IPR050638">
    <property type="entry name" value="AA-Vitamin_Transporters"/>
</dbReference>
<feature type="compositionally biased region" description="Basic and acidic residues" evidence="5">
    <location>
        <begin position="324"/>
        <end position="341"/>
    </location>
</feature>
<reference evidence="8 9" key="1">
    <citation type="submission" date="2024-04" db="EMBL/GenBank/DDBJ databases">
        <title>Tritrichomonas musculus Genome.</title>
        <authorList>
            <person name="Alves-Ferreira E."/>
            <person name="Grigg M."/>
            <person name="Lorenzi H."/>
            <person name="Galac M."/>
        </authorList>
    </citation>
    <scope>NUCLEOTIDE SEQUENCE [LARGE SCALE GENOMIC DNA]</scope>
    <source>
        <strain evidence="8 9">EAF2021</strain>
    </source>
</reference>
<keyword evidence="3 6" id="KW-1133">Transmembrane helix</keyword>
<evidence type="ECO:0000313" key="8">
    <source>
        <dbReference type="EMBL" id="KAK8870445.1"/>
    </source>
</evidence>
<feature type="transmembrane region" description="Helical" evidence="6">
    <location>
        <begin position="264"/>
        <end position="285"/>
    </location>
</feature>
<feature type="domain" description="EamA" evidence="7">
    <location>
        <begin position="12"/>
        <end position="150"/>
    </location>
</feature>
<evidence type="ECO:0000259" key="7">
    <source>
        <dbReference type="Pfam" id="PF00892"/>
    </source>
</evidence>
<dbReference type="PANTHER" id="PTHR32322">
    <property type="entry name" value="INNER MEMBRANE TRANSPORTER"/>
    <property type="match status" value="1"/>
</dbReference>
<feature type="compositionally biased region" description="Basic and acidic residues" evidence="5">
    <location>
        <begin position="348"/>
        <end position="375"/>
    </location>
</feature>
<evidence type="ECO:0000256" key="6">
    <source>
        <dbReference type="SAM" id="Phobius"/>
    </source>
</evidence>
<gene>
    <name evidence="8" type="ORF">M9Y10_008327</name>
</gene>
<evidence type="ECO:0000256" key="3">
    <source>
        <dbReference type="ARBA" id="ARBA00022989"/>
    </source>
</evidence>
<dbReference type="Pfam" id="PF00892">
    <property type="entry name" value="EamA"/>
    <property type="match status" value="2"/>
</dbReference>
<feature type="domain" description="EamA" evidence="7">
    <location>
        <begin position="169"/>
        <end position="307"/>
    </location>
</feature>
<proteinExistence type="predicted"/>
<evidence type="ECO:0000256" key="4">
    <source>
        <dbReference type="ARBA" id="ARBA00023136"/>
    </source>
</evidence>
<dbReference type="Proteomes" id="UP001470230">
    <property type="component" value="Unassembled WGS sequence"/>
</dbReference>
<feature type="transmembrane region" description="Helical" evidence="6">
    <location>
        <begin position="297"/>
        <end position="316"/>
    </location>
</feature>
<comment type="subcellular location">
    <subcellularLocation>
        <location evidence="1">Membrane</location>
        <topology evidence="1">Multi-pass membrane protein</topology>
    </subcellularLocation>
</comment>
<accession>A0ABR2J071</accession>
<dbReference type="SUPFAM" id="SSF103481">
    <property type="entry name" value="Multidrug resistance efflux transporter EmrE"/>
    <property type="match status" value="2"/>
</dbReference>
<evidence type="ECO:0000313" key="9">
    <source>
        <dbReference type="Proteomes" id="UP001470230"/>
    </source>
</evidence>
<protein>
    <recommendedName>
        <fullName evidence="7">EamA domain-containing protein</fullName>
    </recommendedName>
</protein>
<dbReference type="InterPro" id="IPR000620">
    <property type="entry name" value="EamA_dom"/>
</dbReference>
<dbReference type="InterPro" id="IPR037185">
    <property type="entry name" value="EmrE-like"/>
</dbReference>
<dbReference type="PANTHER" id="PTHR32322:SF2">
    <property type="entry name" value="EAMA DOMAIN-CONTAINING PROTEIN"/>
    <property type="match status" value="1"/>
</dbReference>